<gene>
    <name evidence="4" type="ORF">FC26_GL000327</name>
</gene>
<feature type="transmembrane region" description="Helical" evidence="2">
    <location>
        <begin position="52"/>
        <end position="71"/>
    </location>
</feature>
<feature type="transmembrane region" description="Helical" evidence="2">
    <location>
        <begin position="83"/>
        <end position="105"/>
    </location>
</feature>
<feature type="domain" description="GGDEF" evidence="3">
    <location>
        <begin position="183"/>
        <end position="319"/>
    </location>
</feature>
<dbReference type="InterPro" id="IPR000160">
    <property type="entry name" value="GGDEF_dom"/>
</dbReference>
<dbReference type="GO" id="GO:0022857">
    <property type="term" value="F:transmembrane transporter activity"/>
    <property type="evidence" value="ECO:0007669"/>
    <property type="project" value="InterPro"/>
</dbReference>
<dbReference type="Gene3D" id="3.20.20.450">
    <property type="entry name" value="EAL domain"/>
    <property type="match status" value="1"/>
</dbReference>
<dbReference type="AlphaFoldDB" id="A0A0R2ADR2"/>
<keyword evidence="2" id="KW-0472">Membrane</keyword>
<dbReference type="PANTHER" id="PTHR45138">
    <property type="entry name" value="REGULATORY COMPONENTS OF SENSORY TRANSDUCTION SYSTEM"/>
    <property type="match status" value="1"/>
</dbReference>
<dbReference type="SMART" id="SM00267">
    <property type="entry name" value="GGDEF"/>
    <property type="match status" value="1"/>
</dbReference>
<dbReference type="InterPro" id="IPR043128">
    <property type="entry name" value="Rev_trsase/Diguanyl_cyclase"/>
</dbReference>
<protein>
    <recommendedName>
        <fullName evidence="3">GGDEF domain-containing protein</fullName>
    </recommendedName>
</protein>
<proteinExistence type="predicted"/>
<dbReference type="CDD" id="cd01949">
    <property type="entry name" value="GGDEF"/>
    <property type="match status" value="1"/>
</dbReference>
<dbReference type="InterPro" id="IPR036259">
    <property type="entry name" value="MFS_trans_sf"/>
</dbReference>
<dbReference type="PROSITE" id="PS50887">
    <property type="entry name" value="GGDEF"/>
    <property type="match status" value="1"/>
</dbReference>
<evidence type="ECO:0000256" key="1">
    <source>
        <dbReference type="ARBA" id="ARBA00004651"/>
    </source>
</evidence>
<dbReference type="EMBL" id="AYYY01000061">
    <property type="protein sequence ID" value="KRM60844.1"/>
    <property type="molecule type" value="Genomic_DNA"/>
</dbReference>
<dbReference type="SUPFAM" id="SSF141868">
    <property type="entry name" value="EAL domain-like"/>
    <property type="match status" value="1"/>
</dbReference>
<name>A0A0R2ADR2_9LACO</name>
<dbReference type="PANTHER" id="PTHR45138:SF9">
    <property type="entry name" value="DIGUANYLATE CYCLASE DGCM-RELATED"/>
    <property type="match status" value="1"/>
</dbReference>
<comment type="caution">
    <text evidence="4">The sequence shown here is derived from an EMBL/GenBank/DDBJ whole genome shotgun (WGS) entry which is preliminary data.</text>
</comment>
<dbReference type="InterPro" id="IPR001633">
    <property type="entry name" value="EAL_dom"/>
</dbReference>
<dbReference type="InterPro" id="IPR011701">
    <property type="entry name" value="MFS"/>
</dbReference>
<dbReference type="Pfam" id="PF07690">
    <property type="entry name" value="MFS_1"/>
    <property type="match status" value="1"/>
</dbReference>
<organism evidence="4 5">
    <name type="scientific">Paucilactobacillus vaccinostercus DSM 20634</name>
    <dbReference type="NCBI Taxonomy" id="1423813"/>
    <lineage>
        <taxon>Bacteria</taxon>
        <taxon>Bacillati</taxon>
        <taxon>Bacillota</taxon>
        <taxon>Bacilli</taxon>
        <taxon>Lactobacillales</taxon>
        <taxon>Lactobacillaceae</taxon>
        <taxon>Paucilactobacillus</taxon>
    </lineage>
</organism>
<evidence type="ECO:0000256" key="2">
    <source>
        <dbReference type="SAM" id="Phobius"/>
    </source>
</evidence>
<dbReference type="NCBIfam" id="TIGR00254">
    <property type="entry name" value="GGDEF"/>
    <property type="match status" value="1"/>
</dbReference>
<dbReference type="GO" id="GO:0005886">
    <property type="term" value="C:plasma membrane"/>
    <property type="evidence" value="ECO:0007669"/>
    <property type="project" value="UniProtKB-SubCell"/>
</dbReference>
<dbReference type="PATRIC" id="fig|1423813.3.peg.335"/>
<sequence>MENVSKVSSKTKYSIIGTAGLAFCGVLVETSMNVTFPTLMTQFHESLNNVQWVTTIYLLVVAITMTTTAFAQRRFSLRSLLTLAGLLFVLGILTSELARSLPILLVGRVIQGVSTGLTMPLMFAIIMMGLYSWAYSNFTHRQRLEQEQLTHEVNYDALTRAKSNTSYLNETPALFAKFQDAHQPLTFIELDLDNFKSINDRFSHLAGNGALTKSATTLTHTLQHSQRPFTFYRTGGEEFVIILPGTTLAAAIPIAKNCLDALRTANYHYDQAPIKITASFGVTELQPDDIVMNDLYSRADDSLYISKQHGRDCITVNGETLDVNQLSTTVVTSTFFAQPVMDIEHDRLMAQEILMRTFDHGHWLLPDISETGMTVQLSMISRFTHDMPGKSLAINLTAQQFANLYEMDHLIKFVRTHHLSQAFGIELVNIPSLEQVTTASELYHQAGILIFIDNDDIINDDAALTALLPYIDGIKLDLHRLPAQHQALIAHLQELTDAAGKDLILHGVSSHEDFQ</sequence>
<accession>A0A0R2ADR2</accession>
<comment type="subcellular location">
    <subcellularLocation>
        <location evidence="1">Cell membrane</location>
        <topology evidence="1">Multi-pass membrane protein</topology>
    </subcellularLocation>
</comment>
<dbReference type="SUPFAM" id="SSF103473">
    <property type="entry name" value="MFS general substrate transporter"/>
    <property type="match status" value="1"/>
</dbReference>
<dbReference type="GO" id="GO:0052621">
    <property type="term" value="F:diguanylate cyclase activity"/>
    <property type="evidence" value="ECO:0007669"/>
    <property type="project" value="TreeGrafter"/>
</dbReference>
<dbReference type="InterPro" id="IPR035919">
    <property type="entry name" value="EAL_sf"/>
</dbReference>
<dbReference type="InterPro" id="IPR029787">
    <property type="entry name" value="Nucleotide_cyclase"/>
</dbReference>
<reference evidence="4 5" key="1">
    <citation type="journal article" date="2015" name="Genome Announc.">
        <title>Expanding the biotechnology potential of lactobacilli through comparative genomics of 213 strains and associated genera.</title>
        <authorList>
            <person name="Sun Z."/>
            <person name="Harris H.M."/>
            <person name="McCann A."/>
            <person name="Guo C."/>
            <person name="Argimon S."/>
            <person name="Zhang W."/>
            <person name="Yang X."/>
            <person name="Jeffery I.B."/>
            <person name="Cooney J.C."/>
            <person name="Kagawa T.F."/>
            <person name="Liu W."/>
            <person name="Song Y."/>
            <person name="Salvetti E."/>
            <person name="Wrobel A."/>
            <person name="Rasinkangas P."/>
            <person name="Parkhill J."/>
            <person name="Rea M.C."/>
            <person name="O'Sullivan O."/>
            <person name="Ritari J."/>
            <person name="Douillard F.P."/>
            <person name="Paul Ross R."/>
            <person name="Yang R."/>
            <person name="Briner A.E."/>
            <person name="Felis G.E."/>
            <person name="de Vos W.M."/>
            <person name="Barrangou R."/>
            <person name="Klaenhammer T.R."/>
            <person name="Caufield P.W."/>
            <person name="Cui Y."/>
            <person name="Zhang H."/>
            <person name="O'Toole P.W."/>
        </authorList>
    </citation>
    <scope>NUCLEOTIDE SEQUENCE [LARGE SCALE GENOMIC DNA]</scope>
    <source>
        <strain evidence="4 5">DSM 20634</strain>
    </source>
</reference>
<evidence type="ECO:0000259" key="3">
    <source>
        <dbReference type="PROSITE" id="PS50887"/>
    </source>
</evidence>
<dbReference type="OrthoDB" id="2249567at2"/>
<evidence type="ECO:0000313" key="5">
    <source>
        <dbReference type="Proteomes" id="UP000051733"/>
    </source>
</evidence>
<dbReference type="Pfam" id="PF00990">
    <property type="entry name" value="GGDEF"/>
    <property type="match status" value="1"/>
</dbReference>
<feature type="transmembrane region" description="Helical" evidence="2">
    <location>
        <begin position="12"/>
        <end position="32"/>
    </location>
</feature>
<keyword evidence="5" id="KW-1185">Reference proteome</keyword>
<dbReference type="Proteomes" id="UP000051733">
    <property type="component" value="Unassembled WGS sequence"/>
</dbReference>
<evidence type="ECO:0000313" key="4">
    <source>
        <dbReference type="EMBL" id="KRM60844.1"/>
    </source>
</evidence>
<keyword evidence="2" id="KW-1133">Transmembrane helix</keyword>
<keyword evidence="2" id="KW-0812">Transmembrane</keyword>
<dbReference type="InterPro" id="IPR050469">
    <property type="entry name" value="Diguanylate_Cyclase"/>
</dbReference>
<dbReference type="RefSeq" id="WP_057780120.1">
    <property type="nucleotide sequence ID" value="NZ_AYYY01000061.1"/>
</dbReference>
<dbReference type="Pfam" id="PF00563">
    <property type="entry name" value="EAL"/>
    <property type="match status" value="1"/>
</dbReference>
<dbReference type="Gene3D" id="1.20.1720.10">
    <property type="entry name" value="Multidrug resistance protein D"/>
    <property type="match status" value="1"/>
</dbReference>
<dbReference type="Gene3D" id="3.30.70.270">
    <property type="match status" value="1"/>
</dbReference>
<dbReference type="SUPFAM" id="SSF55073">
    <property type="entry name" value="Nucleotide cyclase"/>
    <property type="match status" value="1"/>
</dbReference>
<feature type="transmembrane region" description="Helical" evidence="2">
    <location>
        <begin position="117"/>
        <end position="135"/>
    </location>
</feature>